<protein>
    <submittedName>
        <fullName evidence="1">Uncharacterized protein</fullName>
    </submittedName>
</protein>
<organism evidence="1 2">
    <name type="scientific">Hygrophoropsis aurantiaca</name>
    <dbReference type="NCBI Taxonomy" id="72124"/>
    <lineage>
        <taxon>Eukaryota</taxon>
        <taxon>Fungi</taxon>
        <taxon>Dikarya</taxon>
        <taxon>Basidiomycota</taxon>
        <taxon>Agaricomycotina</taxon>
        <taxon>Agaricomycetes</taxon>
        <taxon>Agaricomycetidae</taxon>
        <taxon>Boletales</taxon>
        <taxon>Coniophorineae</taxon>
        <taxon>Hygrophoropsidaceae</taxon>
        <taxon>Hygrophoropsis</taxon>
    </lineage>
</organism>
<dbReference type="Proteomes" id="UP000790377">
    <property type="component" value="Unassembled WGS sequence"/>
</dbReference>
<keyword evidence="2" id="KW-1185">Reference proteome</keyword>
<reference evidence="1" key="1">
    <citation type="journal article" date="2021" name="New Phytol.">
        <title>Evolutionary innovations through gain and loss of genes in the ectomycorrhizal Boletales.</title>
        <authorList>
            <person name="Wu G."/>
            <person name="Miyauchi S."/>
            <person name="Morin E."/>
            <person name="Kuo A."/>
            <person name="Drula E."/>
            <person name="Varga T."/>
            <person name="Kohler A."/>
            <person name="Feng B."/>
            <person name="Cao Y."/>
            <person name="Lipzen A."/>
            <person name="Daum C."/>
            <person name="Hundley H."/>
            <person name="Pangilinan J."/>
            <person name="Johnson J."/>
            <person name="Barry K."/>
            <person name="LaButti K."/>
            <person name="Ng V."/>
            <person name="Ahrendt S."/>
            <person name="Min B."/>
            <person name="Choi I.G."/>
            <person name="Park H."/>
            <person name="Plett J.M."/>
            <person name="Magnuson J."/>
            <person name="Spatafora J.W."/>
            <person name="Nagy L.G."/>
            <person name="Henrissat B."/>
            <person name="Grigoriev I.V."/>
            <person name="Yang Z.L."/>
            <person name="Xu J."/>
            <person name="Martin F.M."/>
        </authorList>
    </citation>
    <scope>NUCLEOTIDE SEQUENCE</scope>
    <source>
        <strain evidence="1">ATCC 28755</strain>
    </source>
</reference>
<sequence length="365" mass="39582">MTRRTKNCAAVLADEDNDAAVLAAMETASSPVASPQRPVADTPGPATLGLSGSIAQCALFQSSAGSSAMGTRDLLAYTKRYATKQKLKPEQIAEAEAFDPPNECQIKLFITLQAIENRLEKIVTTAPPFTISAELKANIDTYAVAVLNSSKISSYKGEVATEHILTLLKKNRFDLPPGIECNAAQWEKVVVYTGESLTQTRSRLKKLLVASLKDKSPAESSNLFEVAQDFVAGTRSQVTIGLCARIALMRAVYLKTPGALFWDAVDARMEFICNASAGDPAKVARAFKKYLNEDRKTYSAQCEFDIGDGDSGVDAVQQEVDDTIEPMHTSHSATAEMRSETRLDTQDRRVDESNKAAGLGEDEEQ</sequence>
<comment type="caution">
    <text evidence="1">The sequence shown here is derived from an EMBL/GenBank/DDBJ whole genome shotgun (WGS) entry which is preliminary data.</text>
</comment>
<accession>A0ACB7ZVP2</accession>
<dbReference type="EMBL" id="MU268240">
    <property type="protein sequence ID" value="KAH7905229.1"/>
    <property type="molecule type" value="Genomic_DNA"/>
</dbReference>
<evidence type="ECO:0000313" key="1">
    <source>
        <dbReference type="EMBL" id="KAH7905229.1"/>
    </source>
</evidence>
<proteinExistence type="predicted"/>
<evidence type="ECO:0000313" key="2">
    <source>
        <dbReference type="Proteomes" id="UP000790377"/>
    </source>
</evidence>
<name>A0ACB7ZVP2_9AGAM</name>
<gene>
    <name evidence="1" type="ORF">BJ138DRAFT_1118660</name>
</gene>